<dbReference type="AlphaFoldDB" id="A0A930VNV9"/>
<reference evidence="2" key="1">
    <citation type="submission" date="2020-11" db="EMBL/GenBank/DDBJ databases">
        <title>Nocardioides cynanchi sp. nov., isolated from soil of rhizosphere of Cynanchum wilfordii.</title>
        <authorList>
            <person name="Lee J.-S."/>
            <person name="Suh M.K."/>
            <person name="Kim J.-S."/>
        </authorList>
    </citation>
    <scope>NUCLEOTIDE SEQUENCE</scope>
    <source>
        <strain evidence="2">KCTC 19276</strain>
    </source>
</reference>
<organism evidence="2 3">
    <name type="scientific">Nocardioides agariphilus</name>
    <dbReference type="NCBI Taxonomy" id="433664"/>
    <lineage>
        <taxon>Bacteria</taxon>
        <taxon>Bacillati</taxon>
        <taxon>Actinomycetota</taxon>
        <taxon>Actinomycetes</taxon>
        <taxon>Propionibacteriales</taxon>
        <taxon>Nocardioidaceae</taxon>
        <taxon>Nocardioides</taxon>
    </lineage>
</organism>
<evidence type="ECO:0000313" key="3">
    <source>
        <dbReference type="Proteomes" id="UP000660668"/>
    </source>
</evidence>
<dbReference type="EMBL" id="JADKPO010000013">
    <property type="protein sequence ID" value="MBF4768293.1"/>
    <property type="molecule type" value="Genomic_DNA"/>
</dbReference>
<dbReference type="NCBIfam" id="TIGR01444">
    <property type="entry name" value="fkbM_fam"/>
    <property type="match status" value="1"/>
</dbReference>
<accession>A0A930VNV9</accession>
<dbReference type="GO" id="GO:0032259">
    <property type="term" value="P:methylation"/>
    <property type="evidence" value="ECO:0007669"/>
    <property type="project" value="UniProtKB-KW"/>
</dbReference>
<dbReference type="InterPro" id="IPR029063">
    <property type="entry name" value="SAM-dependent_MTases_sf"/>
</dbReference>
<dbReference type="InterPro" id="IPR052514">
    <property type="entry name" value="SAM-dependent_MTase"/>
</dbReference>
<evidence type="ECO:0000259" key="1">
    <source>
        <dbReference type="Pfam" id="PF05050"/>
    </source>
</evidence>
<sequence length="264" mass="29425">MPLIRRSKQTSPAGDDGHEVFGMRAHVREFRETTFFVPEYAAHKPVAKRILSGRLVVPRLHQLVRDVLAHRPGSMVHAGAFFGDMLTSFSRKTPGTVYAFEPVLENYLFAHAAVEANRLDNVLLFHAGLGSDNALVQVETENANGRHLGGMSYIIQPERRRPPLNTQRVPLLTVDQFKIPDLSLIQLDVEGYEPFVLRGAERSIAAHRPVIVVEDTVGRCADLLSAWRYVEVDVPLNLDRAFIPEEQMDELLPVVGAEASADDS</sequence>
<feature type="domain" description="Methyltransferase FkbM" evidence="1">
    <location>
        <begin position="78"/>
        <end position="216"/>
    </location>
</feature>
<dbReference type="Proteomes" id="UP000660668">
    <property type="component" value="Unassembled WGS sequence"/>
</dbReference>
<keyword evidence="2" id="KW-0489">Methyltransferase</keyword>
<dbReference type="Gene3D" id="3.40.50.150">
    <property type="entry name" value="Vaccinia Virus protein VP39"/>
    <property type="match status" value="1"/>
</dbReference>
<protein>
    <submittedName>
        <fullName evidence="2">FkbM family methyltransferase</fullName>
    </submittedName>
</protein>
<dbReference type="PANTHER" id="PTHR34203">
    <property type="entry name" value="METHYLTRANSFERASE, FKBM FAMILY PROTEIN"/>
    <property type="match status" value="1"/>
</dbReference>
<comment type="caution">
    <text evidence="2">The sequence shown here is derived from an EMBL/GenBank/DDBJ whole genome shotgun (WGS) entry which is preliminary data.</text>
</comment>
<dbReference type="RefSeq" id="WP_194696449.1">
    <property type="nucleotide sequence ID" value="NZ_JADKPO010000013.1"/>
</dbReference>
<dbReference type="PANTHER" id="PTHR34203:SF15">
    <property type="entry name" value="SLL1173 PROTEIN"/>
    <property type="match status" value="1"/>
</dbReference>
<gene>
    <name evidence="2" type="ORF">ISU10_10985</name>
</gene>
<dbReference type="InterPro" id="IPR006342">
    <property type="entry name" value="FkbM_mtfrase"/>
</dbReference>
<name>A0A930VNV9_9ACTN</name>
<keyword evidence="3" id="KW-1185">Reference proteome</keyword>
<keyword evidence="2" id="KW-0808">Transferase</keyword>
<evidence type="ECO:0000313" key="2">
    <source>
        <dbReference type="EMBL" id="MBF4768293.1"/>
    </source>
</evidence>
<dbReference type="Pfam" id="PF05050">
    <property type="entry name" value="Methyltransf_21"/>
    <property type="match status" value="1"/>
</dbReference>
<dbReference type="GO" id="GO:0008168">
    <property type="term" value="F:methyltransferase activity"/>
    <property type="evidence" value="ECO:0007669"/>
    <property type="project" value="UniProtKB-KW"/>
</dbReference>
<proteinExistence type="predicted"/>
<dbReference type="SUPFAM" id="SSF53335">
    <property type="entry name" value="S-adenosyl-L-methionine-dependent methyltransferases"/>
    <property type="match status" value="1"/>
</dbReference>